<evidence type="ECO:0000313" key="1">
    <source>
        <dbReference type="EMBL" id="JAH64196.1"/>
    </source>
</evidence>
<accession>A0A0E9UEG0</accession>
<dbReference type="EMBL" id="GBXM01044381">
    <property type="protein sequence ID" value="JAH64196.1"/>
    <property type="molecule type" value="Transcribed_RNA"/>
</dbReference>
<organism evidence="1">
    <name type="scientific">Anguilla anguilla</name>
    <name type="common">European freshwater eel</name>
    <name type="synonym">Muraena anguilla</name>
    <dbReference type="NCBI Taxonomy" id="7936"/>
    <lineage>
        <taxon>Eukaryota</taxon>
        <taxon>Metazoa</taxon>
        <taxon>Chordata</taxon>
        <taxon>Craniata</taxon>
        <taxon>Vertebrata</taxon>
        <taxon>Euteleostomi</taxon>
        <taxon>Actinopterygii</taxon>
        <taxon>Neopterygii</taxon>
        <taxon>Teleostei</taxon>
        <taxon>Anguilliformes</taxon>
        <taxon>Anguillidae</taxon>
        <taxon>Anguilla</taxon>
    </lineage>
</organism>
<sequence>MCHHMTFSARTGISVQRIFKALV</sequence>
<name>A0A0E9UEG0_ANGAN</name>
<dbReference type="AlphaFoldDB" id="A0A0E9UEG0"/>
<reference evidence="1" key="2">
    <citation type="journal article" date="2015" name="Fish Shellfish Immunol.">
        <title>Early steps in the European eel (Anguilla anguilla)-Vibrio vulnificus interaction in the gills: Role of the RtxA13 toxin.</title>
        <authorList>
            <person name="Callol A."/>
            <person name="Pajuelo D."/>
            <person name="Ebbesson L."/>
            <person name="Teles M."/>
            <person name="MacKenzie S."/>
            <person name="Amaro C."/>
        </authorList>
    </citation>
    <scope>NUCLEOTIDE SEQUENCE</scope>
</reference>
<proteinExistence type="predicted"/>
<reference evidence="1" key="1">
    <citation type="submission" date="2014-11" db="EMBL/GenBank/DDBJ databases">
        <authorList>
            <person name="Amaro Gonzalez C."/>
        </authorList>
    </citation>
    <scope>NUCLEOTIDE SEQUENCE</scope>
</reference>
<protein>
    <submittedName>
        <fullName evidence="1">Uncharacterized protein</fullName>
    </submittedName>
</protein>